<dbReference type="InterPro" id="IPR002018">
    <property type="entry name" value="CarbesteraseB"/>
</dbReference>
<sequence length="104" mass="12066">RFFEFRSIPYAEPPKRFEPAVRKAPIEDEYDATTEPPFCAQIPFDETEFVGQEDCLYLSVSKPHESDCRRELSDGKLLPVLFWIHQGGYDHGNGSFYKGNYLLD</sequence>
<dbReference type="PANTHER" id="PTHR11559">
    <property type="entry name" value="CARBOXYLESTERASE"/>
    <property type="match status" value="1"/>
</dbReference>
<evidence type="ECO:0000259" key="2">
    <source>
        <dbReference type="Pfam" id="PF00135"/>
    </source>
</evidence>
<gene>
    <name evidence="3" type="ORF">AFUS01_LOCUS38948</name>
</gene>
<feature type="non-terminal residue" evidence="3">
    <location>
        <position position="1"/>
    </location>
</feature>
<feature type="domain" description="Carboxylesterase type B" evidence="2">
    <location>
        <begin position="4"/>
        <end position="103"/>
    </location>
</feature>
<evidence type="ECO:0000313" key="4">
    <source>
        <dbReference type="Proteomes" id="UP000708208"/>
    </source>
</evidence>
<accession>A0A8J2PGN8</accession>
<keyword evidence="4" id="KW-1185">Reference proteome</keyword>
<evidence type="ECO:0000256" key="1">
    <source>
        <dbReference type="ARBA" id="ARBA00023180"/>
    </source>
</evidence>
<feature type="non-terminal residue" evidence="3">
    <location>
        <position position="104"/>
    </location>
</feature>
<dbReference type="OrthoDB" id="19653at2759"/>
<evidence type="ECO:0000313" key="3">
    <source>
        <dbReference type="EMBL" id="CAG7829063.1"/>
    </source>
</evidence>
<dbReference type="AlphaFoldDB" id="A0A8J2PGN8"/>
<comment type="caution">
    <text evidence="3">The sequence shown here is derived from an EMBL/GenBank/DDBJ whole genome shotgun (WGS) entry which is preliminary data.</text>
</comment>
<organism evidence="3 4">
    <name type="scientific">Allacma fusca</name>
    <dbReference type="NCBI Taxonomy" id="39272"/>
    <lineage>
        <taxon>Eukaryota</taxon>
        <taxon>Metazoa</taxon>
        <taxon>Ecdysozoa</taxon>
        <taxon>Arthropoda</taxon>
        <taxon>Hexapoda</taxon>
        <taxon>Collembola</taxon>
        <taxon>Symphypleona</taxon>
        <taxon>Sminthuridae</taxon>
        <taxon>Allacma</taxon>
    </lineage>
</organism>
<dbReference type="Pfam" id="PF00135">
    <property type="entry name" value="COesterase"/>
    <property type="match status" value="1"/>
</dbReference>
<protein>
    <recommendedName>
        <fullName evidence="2">Carboxylesterase type B domain-containing protein</fullName>
    </recommendedName>
</protein>
<name>A0A8J2PGN8_9HEXA</name>
<keyword evidence="1" id="KW-0325">Glycoprotein</keyword>
<dbReference type="EMBL" id="CAJVCH010549978">
    <property type="protein sequence ID" value="CAG7829063.1"/>
    <property type="molecule type" value="Genomic_DNA"/>
</dbReference>
<dbReference type="Proteomes" id="UP000708208">
    <property type="component" value="Unassembled WGS sequence"/>
</dbReference>
<proteinExistence type="predicted"/>
<reference evidence="3" key="1">
    <citation type="submission" date="2021-06" db="EMBL/GenBank/DDBJ databases">
        <authorList>
            <person name="Hodson N. C."/>
            <person name="Mongue J. A."/>
            <person name="Jaron S. K."/>
        </authorList>
    </citation>
    <scope>NUCLEOTIDE SEQUENCE</scope>
</reference>
<dbReference type="InterPro" id="IPR050309">
    <property type="entry name" value="Type-B_Carboxylest/Lipase"/>
</dbReference>